<dbReference type="SUPFAM" id="SSF56645">
    <property type="entry name" value="Acyl-CoA dehydrogenase NM domain-like"/>
    <property type="match status" value="1"/>
</dbReference>
<dbReference type="GO" id="GO:0008470">
    <property type="term" value="F:3-methylbutanoyl-CoA dehydrogenase activity"/>
    <property type="evidence" value="ECO:0007669"/>
    <property type="project" value="TreeGrafter"/>
</dbReference>
<evidence type="ECO:0000256" key="5">
    <source>
        <dbReference type="RuleBase" id="RU362125"/>
    </source>
</evidence>
<gene>
    <name evidence="8" type="ORF">GH714_002755</name>
</gene>
<comment type="cofactor">
    <cofactor evidence="1 5">
        <name>FAD</name>
        <dbReference type="ChEBI" id="CHEBI:57692"/>
    </cofactor>
</comment>
<keyword evidence="4 5" id="KW-0274">FAD</keyword>
<dbReference type="PANTHER" id="PTHR43884">
    <property type="entry name" value="ACYL-COA DEHYDROGENASE"/>
    <property type="match status" value="1"/>
</dbReference>
<dbReference type="SUPFAM" id="SSF47203">
    <property type="entry name" value="Acyl-CoA dehydrogenase C-terminal domain-like"/>
    <property type="match status" value="1"/>
</dbReference>
<dbReference type="Gene3D" id="1.20.140.10">
    <property type="entry name" value="Butyryl-CoA Dehydrogenase, subunit A, domain 3"/>
    <property type="match status" value="1"/>
</dbReference>
<evidence type="ECO:0000259" key="6">
    <source>
        <dbReference type="Pfam" id="PF00441"/>
    </source>
</evidence>
<dbReference type="InterPro" id="IPR009100">
    <property type="entry name" value="AcylCoA_DH/oxidase_NM_dom_sf"/>
</dbReference>
<dbReference type="GO" id="GO:0005739">
    <property type="term" value="C:mitochondrion"/>
    <property type="evidence" value="ECO:0007669"/>
    <property type="project" value="TreeGrafter"/>
</dbReference>
<evidence type="ECO:0000256" key="4">
    <source>
        <dbReference type="ARBA" id="ARBA00022827"/>
    </source>
</evidence>
<dbReference type="InterPro" id="IPR009075">
    <property type="entry name" value="AcylCo_DH/oxidase_C"/>
</dbReference>
<evidence type="ECO:0000256" key="3">
    <source>
        <dbReference type="ARBA" id="ARBA00022630"/>
    </source>
</evidence>
<dbReference type="GO" id="GO:0006552">
    <property type="term" value="P:L-leucine catabolic process"/>
    <property type="evidence" value="ECO:0007669"/>
    <property type="project" value="TreeGrafter"/>
</dbReference>
<dbReference type="Pfam" id="PF00441">
    <property type="entry name" value="Acyl-CoA_dh_1"/>
    <property type="match status" value="1"/>
</dbReference>
<evidence type="ECO:0000256" key="1">
    <source>
        <dbReference type="ARBA" id="ARBA00001974"/>
    </source>
</evidence>
<sequence>MEDLVLVRNGSPAQKQKYLPKLISGEHVGALAMSEPNAGSDVVSMKCKADRADGGYYSKWEQDVVHKWASCSDIGYLCKNRHQGWLKRNHSIYHEKGMPGFSTAQKLDKLGMRGSDTCELVFENCFVPEENVLGQEGKGVYVMMSGLDLERLVLAAGPLGIMQACLDVVLPYIRQREQFGRPIGEFQFIQGKIADMYTSLQSSRSYVYSVARDCDNGKVDPKDCAGVILCAAERATQVALQAIQCLGGNGYVNEYSTGRLLRDAKLYEIGAGTSEIRRMIIGRELFKQ</sequence>
<dbReference type="InterPro" id="IPR006091">
    <property type="entry name" value="Acyl-CoA_Oxase/DH_mid-dom"/>
</dbReference>
<dbReference type="AlphaFoldDB" id="A0A6A6N6H1"/>
<reference evidence="8 9" key="1">
    <citation type="journal article" date="2020" name="Mol. Plant">
        <title>The Chromosome-Based Rubber Tree Genome Provides New Insights into Spurge Genome Evolution and Rubber Biosynthesis.</title>
        <authorList>
            <person name="Liu J."/>
            <person name="Shi C."/>
            <person name="Shi C.C."/>
            <person name="Li W."/>
            <person name="Zhang Q.J."/>
            <person name="Zhang Y."/>
            <person name="Li K."/>
            <person name="Lu H.F."/>
            <person name="Shi C."/>
            <person name="Zhu S.T."/>
            <person name="Xiao Z.Y."/>
            <person name="Nan H."/>
            <person name="Yue Y."/>
            <person name="Zhu X.G."/>
            <person name="Wu Y."/>
            <person name="Hong X.N."/>
            <person name="Fan G.Y."/>
            <person name="Tong Y."/>
            <person name="Zhang D."/>
            <person name="Mao C.L."/>
            <person name="Liu Y.L."/>
            <person name="Hao S.J."/>
            <person name="Liu W.Q."/>
            <person name="Lv M.Q."/>
            <person name="Zhang H.B."/>
            <person name="Liu Y."/>
            <person name="Hu-Tang G.R."/>
            <person name="Wang J.P."/>
            <person name="Wang J.H."/>
            <person name="Sun Y.H."/>
            <person name="Ni S.B."/>
            <person name="Chen W.B."/>
            <person name="Zhang X.C."/>
            <person name="Jiao Y.N."/>
            <person name="Eichler E.E."/>
            <person name="Li G.H."/>
            <person name="Liu X."/>
            <person name="Gao L.Z."/>
        </authorList>
    </citation>
    <scope>NUCLEOTIDE SEQUENCE [LARGE SCALE GENOMIC DNA]</scope>
    <source>
        <strain evidence="9">cv. GT1</strain>
        <tissue evidence="8">Leaf</tissue>
    </source>
</reference>
<dbReference type="EMBL" id="JAAGAX010000002">
    <property type="protein sequence ID" value="KAF2321782.1"/>
    <property type="molecule type" value="Genomic_DNA"/>
</dbReference>
<keyword evidence="9" id="KW-1185">Reference proteome</keyword>
<dbReference type="Proteomes" id="UP000467840">
    <property type="component" value="Chromosome 11"/>
</dbReference>
<accession>A0A6A6N6H1</accession>
<evidence type="ECO:0000313" key="8">
    <source>
        <dbReference type="EMBL" id="KAF2321782.1"/>
    </source>
</evidence>
<evidence type="ECO:0000256" key="2">
    <source>
        <dbReference type="ARBA" id="ARBA00009347"/>
    </source>
</evidence>
<feature type="domain" description="Acyl-CoA dehydrogenase/oxidase C-terminal" evidence="6">
    <location>
        <begin position="137"/>
        <end position="285"/>
    </location>
</feature>
<dbReference type="FunFam" id="1.20.140.10:FF:000003">
    <property type="entry name" value="isovaleryl-CoA dehydrogenase, mitochondrial"/>
    <property type="match status" value="1"/>
</dbReference>
<dbReference type="PANTHER" id="PTHR43884:SF12">
    <property type="entry name" value="ISOVALERYL-COA DEHYDROGENASE, MITOCHONDRIAL-RELATED"/>
    <property type="match status" value="1"/>
</dbReference>
<evidence type="ECO:0000313" key="9">
    <source>
        <dbReference type="Proteomes" id="UP000467840"/>
    </source>
</evidence>
<evidence type="ECO:0000259" key="7">
    <source>
        <dbReference type="Pfam" id="PF02770"/>
    </source>
</evidence>
<dbReference type="InterPro" id="IPR006089">
    <property type="entry name" value="Acyl-CoA_DH_CS"/>
</dbReference>
<evidence type="ECO:0008006" key="10">
    <source>
        <dbReference type="Google" id="ProtNLM"/>
    </source>
</evidence>
<dbReference type="PROSITE" id="PS00072">
    <property type="entry name" value="ACYL_COA_DH_1"/>
    <property type="match status" value="1"/>
</dbReference>
<dbReference type="InterPro" id="IPR046373">
    <property type="entry name" value="Acyl-CoA_Oxase/DH_mid-dom_sf"/>
</dbReference>
<name>A0A6A6N6H1_HEVBR</name>
<dbReference type="InterPro" id="IPR036250">
    <property type="entry name" value="AcylCo_DH-like_C"/>
</dbReference>
<comment type="caution">
    <text evidence="8">The sequence shown here is derived from an EMBL/GenBank/DDBJ whole genome shotgun (WGS) entry which is preliminary data.</text>
</comment>
<protein>
    <recommendedName>
        <fullName evidence="10">Acyl-CoA dehydrogenase/oxidase C-terminal domain-containing protein</fullName>
    </recommendedName>
</protein>
<comment type="similarity">
    <text evidence="2 5">Belongs to the acyl-CoA dehydrogenase family.</text>
</comment>
<feature type="domain" description="Acyl-CoA oxidase/dehydrogenase middle" evidence="7">
    <location>
        <begin position="30"/>
        <end position="125"/>
    </location>
</feature>
<keyword evidence="3 5" id="KW-0285">Flavoprotein</keyword>
<proteinExistence type="inferred from homology"/>
<dbReference type="Gene3D" id="2.40.110.10">
    <property type="entry name" value="Butyryl-CoA Dehydrogenase, subunit A, domain 2"/>
    <property type="match status" value="1"/>
</dbReference>
<dbReference type="PROSITE" id="PS00073">
    <property type="entry name" value="ACYL_COA_DH_2"/>
    <property type="match status" value="1"/>
</dbReference>
<organism evidence="8 9">
    <name type="scientific">Hevea brasiliensis</name>
    <name type="common">Para rubber tree</name>
    <name type="synonym">Siphonia brasiliensis</name>
    <dbReference type="NCBI Taxonomy" id="3981"/>
    <lineage>
        <taxon>Eukaryota</taxon>
        <taxon>Viridiplantae</taxon>
        <taxon>Streptophyta</taxon>
        <taxon>Embryophyta</taxon>
        <taxon>Tracheophyta</taxon>
        <taxon>Spermatophyta</taxon>
        <taxon>Magnoliopsida</taxon>
        <taxon>eudicotyledons</taxon>
        <taxon>Gunneridae</taxon>
        <taxon>Pentapetalae</taxon>
        <taxon>rosids</taxon>
        <taxon>fabids</taxon>
        <taxon>Malpighiales</taxon>
        <taxon>Euphorbiaceae</taxon>
        <taxon>Crotonoideae</taxon>
        <taxon>Micrandreae</taxon>
        <taxon>Hevea</taxon>
    </lineage>
</organism>
<dbReference type="Pfam" id="PF02770">
    <property type="entry name" value="Acyl-CoA_dh_M"/>
    <property type="match status" value="1"/>
</dbReference>
<keyword evidence="5" id="KW-0560">Oxidoreductase</keyword>